<organism evidence="1 2">
    <name type="scientific">Stylosanthes scabra</name>
    <dbReference type="NCBI Taxonomy" id="79078"/>
    <lineage>
        <taxon>Eukaryota</taxon>
        <taxon>Viridiplantae</taxon>
        <taxon>Streptophyta</taxon>
        <taxon>Embryophyta</taxon>
        <taxon>Tracheophyta</taxon>
        <taxon>Spermatophyta</taxon>
        <taxon>Magnoliopsida</taxon>
        <taxon>eudicotyledons</taxon>
        <taxon>Gunneridae</taxon>
        <taxon>Pentapetalae</taxon>
        <taxon>rosids</taxon>
        <taxon>fabids</taxon>
        <taxon>Fabales</taxon>
        <taxon>Fabaceae</taxon>
        <taxon>Papilionoideae</taxon>
        <taxon>50 kb inversion clade</taxon>
        <taxon>dalbergioids sensu lato</taxon>
        <taxon>Dalbergieae</taxon>
        <taxon>Pterocarpus clade</taxon>
        <taxon>Stylosanthes</taxon>
    </lineage>
</organism>
<dbReference type="Proteomes" id="UP001341840">
    <property type="component" value="Unassembled WGS sequence"/>
</dbReference>
<evidence type="ECO:0000313" key="1">
    <source>
        <dbReference type="EMBL" id="MED6174578.1"/>
    </source>
</evidence>
<sequence>MTTTLPCRNIQTLQPLRKIVHCTRPNCETLYIIQLNLWRRARDIEGLMIWTKIHSYLRSNENVSPEDLAWVDSCLTEDFHIPEKDTEIPSSAVEINKKSSTYHVKHSLELSSTSDVNPLTLVVVSSFDENIDSEEMMTFHSSSLHRNPFRPTYNEDSKENETFDFETNLESSAYDAEHTSENIFKIWNLDVQPEKESPFRLSLTNVTVATSCVANELAKTIKKL</sequence>
<dbReference type="PANTHER" id="PTHR36388:SF1">
    <property type="entry name" value="OS02G0469000 PROTEIN"/>
    <property type="match status" value="1"/>
</dbReference>
<dbReference type="EMBL" id="JASCZI010151826">
    <property type="protein sequence ID" value="MED6174578.1"/>
    <property type="molecule type" value="Genomic_DNA"/>
</dbReference>
<accession>A0ABU6VQX6</accession>
<evidence type="ECO:0000313" key="2">
    <source>
        <dbReference type="Proteomes" id="UP001341840"/>
    </source>
</evidence>
<keyword evidence="2" id="KW-1185">Reference proteome</keyword>
<protein>
    <submittedName>
        <fullName evidence="1">Uncharacterized protein</fullName>
    </submittedName>
</protein>
<reference evidence="1 2" key="1">
    <citation type="journal article" date="2023" name="Plants (Basel)">
        <title>Bridging the Gap: Combining Genomics and Transcriptomics Approaches to Understand Stylosanthes scabra, an Orphan Legume from the Brazilian Caatinga.</title>
        <authorList>
            <person name="Ferreira-Neto J.R.C."/>
            <person name="da Silva M.D."/>
            <person name="Binneck E."/>
            <person name="de Melo N.F."/>
            <person name="da Silva R.H."/>
            <person name="de Melo A.L.T.M."/>
            <person name="Pandolfi V."/>
            <person name="Bustamante F.O."/>
            <person name="Brasileiro-Vidal A.C."/>
            <person name="Benko-Iseppon A.M."/>
        </authorList>
    </citation>
    <scope>NUCLEOTIDE SEQUENCE [LARGE SCALE GENOMIC DNA]</scope>
    <source>
        <tissue evidence="1">Leaves</tissue>
    </source>
</reference>
<proteinExistence type="predicted"/>
<dbReference type="PANTHER" id="PTHR36388">
    <property type="entry name" value="OS02G0469000 PROTEIN"/>
    <property type="match status" value="1"/>
</dbReference>
<comment type="caution">
    <text evidence="1">The sequence shown here is derived from an EMBL/GenBank/DDBJ whole genome shotgun (WGS) entry which is preliminary data.</text>
</comment>
<name>A0ABU6VQX6_9FABA</name>
<gene>
    <name evidence="1" type="ORF">PIB30_070378</name>
</gene>